<sequence length="124" mass="13801">MSLHLSLLIGLLGTSRQSHLSRASPELFSRRKSSRVLKGASDAGSKRYIDNVLIRQHLDTQTIADTDSLNFINRHNTNKAGFPALNAEQLSSETLLWGLSCSQRQTAPTRPPWYFRSCLSNNGC</sequence>
<feature type="chain" id="PRO_5040318951" evidence="1">
    <location>
        <begin position="24"/>
        <end position="124"/>
    </location>
</feature>
<feature type="signal peptide" evidence="1">
    <location>
        <begin position="1"/>
        <end position="23"/>
    </location>
</feature>
<dbReference type="RefSeq" id="XP_046016352.1">
    <property type="nucleotide sequence ID" value="XM_046152646.1"/>
</dbReference>
<dbReference type="GeneID" id="70182192"/>
<name>A0A9P8YAT1_9PEZI</name>
<dbReference type="EMBL" id="JAGTJQ010000002">
    <property type="protein sequence ID" value="KAH7037231.1"/>
    <property type="molecule type" value="Genomic_DNA"/>
</dbReference>
<proteinExistence type="predicted"/>
<gene>
    <name evidence="2" type="ORF">B0I36DRAFT_313581</name>
</gene>
<keyword evidence="3" id="KW-1185">Reference proteome</keyword>
<accession>A0A9P8YAT1</accession>
<keyword evidence="1" id="KW-0732">Signal</keyword>
<dbReference type="Proteomes" id="UP000756346">
    <property type="component" value="Unassembled WGS sequence"/>
</dbReference>
<evidence type="ECO:0000313" key="2">
    <source>
        <dbReference type="EMBL" id="KAH7037231.1"/>
    </source>
</evidence>
<organism evidence="2 3">
    <name type="scientific">Microdochium trichocladiopsis</name>
    <dbReference type="NCBI Taxonomy" id="1682393"/>
    <lineage>
        <taxon>Eukaryota</taxon>
        <taxon>Fungi</taxon>
        <taxon>Dikarya</taxon>
        <taxon>Ascomycota</taxon>
        <taxon>Pezizomycotina</taxon>
        <taxon>Sordariomycetes</taxon>
        <taxon>Xylariomycetidae</taxon>
        <taxon>Xylariales</taxon>
        <taxon>Microdochiaceae</taxon>
        <taxon>Microdochium</taxon>
    </lineage>
</organism>
<protein>
    <submittedName>
        <fullName evidence="2">Uncharacterized protein</fullName>
    </submittedName>
</protein>
<reference evidence="2" key="1">
    <citation type="journal article" date="2021" name="Nat. Commun.">
        <title>Genetic determinants of endophytism in the Arabidopsis root mycobiome.</title>
        <authorList>
            <person name="Mesny F."/>
            <person name="Miyauchi S."/>
            <person name="Thiergart T."/>
            <person name="Pickel B."/>
            <person name="Atanasova L."/>
            <person name="Karlsson M."/>
            <person name="Huettel B."/>
            <person name="Barry K.W."/>
            <person name="Haridas S."/>
            <person name="Chen C."/>
            <person name="Bauer D."/>
            <person name="Andreopoulos W."/>
            <person name="Pangilinan J."/>
            <person name="LaButti K."/>
            <person name="Riley R."/>
            <person name="Lipzen A."/>
            <person name="Clum A."/>
            <person name="Drula E."/>
            <person name="Henrissat B."/>
            <person name="Kohler A."/>
            <person name="Grigoriev I.V."/>
            <person name="Martin F.M."/>
            <person name="Hacquard S."/>
        </authorList>
    </citation>
    <scope>NUCLEOTIDE SEQUENCE</scope>
    <source>
        <strain evidence="2">MPI-CAGE-CH-0230</strain>
    </source>
</reference>
<evidence type="ECO:0000256" key="1">
    <source>
        <dbReference type="SAM" id="SignalP"/>
    </source>
</evidence>
<evidence type="ECO:0000313" key="3">
    <source>
        <dbReference type="Proteomes" id="UP000756346"/>
    </source>
</evidence>
<comment type="caution">
    <text evidence="2">The sequence shown here is derived from an EMBL/GenBank/DDBJ whole genome shotgun (WGS) entry which is preliminary data.</text>
</comment>
<dbReference type="AlphaFoldDB" id="A0A9P8YAT1"/>